<keyword evidence="4" id="KW-0997">Cell inner membrane</keyword>
<evidence type="ECO:0000256" key="6">
    <source>
        <dbReference type="ARBA" id="ARBA00022989"/>
    </source>
</evidence>
<evidence type="ECO:0000256" key="4">
    <source>
        <dbReference type="ARBA" id="ARBA00022519"/>
    </source>
</evidence>
<evidence type="ECO:0000256" key="8">
    <source>
        <dbReference type="SAM" id="Phobius"/>
    </source>
</evidence>
<evidence type="ECO:0000256" key="2">
    <source>
        <dbReference type="ARBA" id="ARBA00022448"/>
    </source>
</evidence>
<dbReference type="EMBL" id="UOFB01000105">
    <property type="protein sequence ID" value="VAW45891.1"/>
    <property type="molecule type" value="Genomic_DNA"/>
</dbReference>
<sequence>MLDWILQPWPWYVSGPLIGLMVPTLLILTGKNLGVSSSFRHISSMCAPRSKLPYLKNNDWRKNSWNLIFVLGIFLGGIIAAQLLSETQPILFPESYYTLRGYITVAIGGVLVGFGARYAGGCTSGHTIMGLSNLKWPSLVATICFFAGGVITTNFILSLLF</sequence>
<feature type="transmembrane region" description="Helical" evidence="8">
    <location>
        <begin position="12"/>
        <end position="30"/>
    </location>
</feature>
<keyword evidence="3" id="KW-1003">Cell membrane</keyword>
<evidence type="ECO:0000256" key="7">
    <source>
        <dbReference type="ARBA" id="ARBA00023136"/>
    </source>
</evidence>
<evidence type="ECO:0000256" key="1">
    <source>
        <dbReference type="ARBA" id="ARBA00004429"/>
    </source>
</evidence>
<reference evidence="9" key="1">
    <citation type="submission" date="2018-06" db="EMBL/GenBank/DDBJ databases">
        <authorList>
            <person name="Zhirakovskaya E."/>
        </authorList>
    </citation>
    <scope>NUCLEOTIDE SEQUENCE</scope>
</reference>
<keyword evidence="7 8" id="KW-0472">Membrane</keyword>
<keyword evidence="6 8" id="KW-1133">Transmembrane helix</keyword>
<gene>
    <name evidence="9" type="ORF">MNBD_GAMMA04-1112</name>
</gene>
<evidence type="ECO:0000313" key="9">
    <source>
        <dbReference type="EMBL" id="VAW45891.1"/>
    </source>
</evidence>
<dbReference type="InterPro" id="IPR007272">
    <property type="entry name" value="Sulf_transp_TsuA/YedE"/>
</dbReference>
<organism evidence="9">
    <name type="scientific">hydrothermal vent metagenome</name>
    <dbReference type="NCBI Taxonomy" id="652676"/>
    <lineage>
        <taxon>unclassified sequences</taxon>
        <taxon>metagenomes</taxon>
        <taxon>ecological metagenomes</taxon>
    </lineage>
</organism>
<evidence type="ECO:0000256" key="3">
    <source>
        <dbReference type="ARBA" id="ARBA00022475"/>
    </source>
</evidence>
<protein>
    <submittedName>
        <fullName evidence="9">Transmembrane protein</fullName>
    </submittedName>
</protein>
<dbReference type="GO" id="GO:0005886">
    <property type="term" value="C:plasma membrane"/>
    <property type="evidence" value="ECO:0007669"/>
    <property type="project" value="UniProtKB-SubCell"/>
</dbReference>
<dbReference type="PANTHER" id="PTHR30574">
    <property type="entry name" value="INNER MEMBRANE PROTEIN YEDE"/>
    <property type="match status" value="1"/>
</dbReference>
<dbReference type="Pfam" id="PF04143">
    <property type="entry name" value="Sulf_transp"/>
    <property type="match status" value="1"/>
</dbReference>
<proteinExistence type="predicted"/>
<keyword evidence="5 8" id="KW-0812">Transmembrane</keyword>
<evidence type="ECO:0000256" key="5">
    <source>
        <dbReference type="ARBA" id="ARBA00022692"/>
    </source>
</evidence>
<comment type="subcellular location">
    <subcellularLocation>
        <location evidence="1">Cell inner membrane</location>
        <topology evidence="1">Multi-pass membrane protein</topology>
    </subcellularLocation>
</comment>
<feature type="transmembrane region" description="Helical" evidence="8">
    <location>
        <begin position="139"/>
        <end position="160"/>
    </location>
</feature>
<dbReference type="PANTHER" id="PTHR30574:SF1">
    <property type="entry name" value="SULPHUR TRANSPORT DOMAIN-CONTAINING PROTEIN"/>
    <property type="match status" value="1"/>
</dbReference>
<feature type="transmembrane region" description="Helical" evidence="8">
    <location>
        <begin position="65"/>
        <end position="85"/>
    </location>
</feature>
<accession>A0A3B0VSG6</accession>
<dbReference type="AlphaFoldDB" id="A0A3B0VSG6"/>
<name>A0A3B0VSG6_9ZZZZ</name>
<feature type="transmembrane region" description="Helical" evidence="8">
    <location>
        <begin position="97"/>
        <end position="119"/>
    </location>
</feature>
<keyword evidence="2" id="KW-0813">Transport</keyword>